<evidence type="ECO:0000313" key="3">
    <source>
        <dbReference type="Proteomes" id="UP000749559"/>
    </source>
</evidence>
<organism evidence="2 3">
    <name type="scientific">Owenia fusiformis</name>
    <name type="common">Polychaete worm</name>
    <dbReference type="NCBI Taxonomy" id="6347"/>
    <lineage>
        <taxon>Eukaryota</taxon>
        <taxon>Metazoa</taxon>
        <taxon>Spiralia</taxon>
        <taxon>Lophotrochozoa</taxon>
        <taxon>Annelida</taxon>
        <taxon>Polychaeta</taxon>
        <taxon>Sedentaria</taxon>
        <taxon>Canalipalpata</taxon>
        <taxon>Sabellida</taxon>
        <taxon>Oweniida</taxon>
        <taxon>Oweniidae</taxon>
        <taxon>Owenia</taxon>
    </lineage>
</organism>
<dbReference type="InterPro" id="IPR002048">
    <property type="entry name" value="EF_hand_dom"/>
</dbReference>
<dbReference type="Pfam" id="PF13499">
    <property type="entry name" value="EF-hand_7"/>
    <property type="match status" value="1"/>
</dbReference>
<dbReference type="Gene3D" id="1.10.238.10">
    <property type="entry name" value="EF-hand"/>
    <property type="match status" value="1"/>
</dbReference>
<feature type="region of interest" description="Disordered" evidence="1">
    <location>
        <begin position="31"/>
        <end position="56"/>
    </location>
</feature>
<dbReference type="EMBL" id="CAIIXF020000003">
    <property type="protein sequence ID" value="CAH1780262.1"/>
    <property type="molecule type" value="Genomic_DNA"/>
</dbReference>
<evidence type="ECO:0000256" key="1">
    <source>
        <dbReference type="SAM" id="MobiDB-lite"/>
    </source>
</evidence>
<dbReference type="GO" id="GO:0005509">
    <property type="term" value="F:calcium ion binding"/>
    <property type="evidence" value="ECO:0007669"/>
    <property type="project" value="InterPro"/>
</dbReference>
<dbReference type="OrthoDB" id="8960483at2759"/>
<gene>
    <name evidence="2" type="ORF">OFUS_LOCUS6974</name>
</gene>
<name>A0A8J1UR03_OWEFU</name>
<reference evidence="2" key="1">
    <citation type="submission" date="2022-03" db="EMBL/GenBank/DDBJ databases">
        <authorList>
            <person name="Martin C."/>
        </authorList>
    </citation>
    <scope>NUCLEOTIDE SEQUENCE</scope>
</reference>
<proteinExistence type="predicted"/>
<dbReference type="Proteomes" id="UP000749559">
    <property type="component" value="Unassembled WGS sequence"/>
</dbReference>
<dbReference type="CDD" id="cd00051">
    <property type="entry name" value="EFh"/>
    <property type="match status" value="1"/>
</dbReference>
<dbReference type="InterPro" id="IPR018247">
    <property type="entry name" value="EF_Hand_1_Ca_BS"/>
</dbReference>
<sequence>MPLVKKGKTKSEKASGDVTLDAAGNILDPTSVLEGGATDTKKKPKKKKKKMTKGEKEAARLEKAAEVLRTSGDKYMQFVDTVDRWVVKNGTKAIQLFRRFDSDGDGFLSYDEFKSGMFDINAPLNAIELHLLCKLLDKDSNNAIDYREFNAGLTFVREGDDSHFPNGNREDGFLVTTQRQFEHCVCCKMALWHPYKDPYPKYLDVSFKLATFENAKSHPGHFKSKVSPQSPCMDCWRSSETMFKWLRQNLPCLRIKIVQRRLCSQNTKHWMI</sequence>
<dbReference type="PROSITE" id="PS50222">
    <property type="entry name" value="EF_HAND_2"/>
    <property type="match status" value="1"/>
</dbReference>
<dbReference type="SUPFAM" id="SSF47473">
    <property type="entry name" value="EF-hand"/>
    <property type="match status" value="1"/>
</dbReference>
<feature type="compositionally biased region" description="Basic residues" evidence="1">
    <location>
        <begin position="42"/>
        <end position="51"/>
    </location>
</feature>
<dbReference type="InterPro" id="IPR011992">
    <property type="entry name" value="EF-hand-dom_pair"/>
</dbReference>
<dbReference type="SMART" id="SM00054">
    <property type="entry name" value="EFh"/>
    <property type="match status" value="2"/>
</dbReference>
<dbReference type="AlphaFoldDB" id="A0A8J1UR03"/>
<comment type="caution">
    <text evidence="2">The sequence shown here is derived from an EMBL/GenBank/DDBJ whole genome shotgun (WGS) entry which is preliminary data.</text>
</comment>
<accession>A0A8J1UR03</accession>
<evidence type="ECO:0000313" key="2">
    <source>
        <dbReference type="EMBL" id="CAH1780262.1"/>
    </source>
</evidence>
<dbReference type="PROSITE" id="PS00018">
    <property type="entry name" value="EF_HAND_1"/>
    <property type="match status" value="2"/>
</dbReference>
<keyword evidence="3" id="KW-1185">Reference proteome</keyword>
<protein>
    <submittedName>
        <fullName evidence="2">Uncharacterized protein</fullName>
    </submittedName>
</protein>